<organism evidence="2 3">
    <name type="scientific">Chiloscyllium punctatum</name>
    <name type="common">Brownbanded bambooshark</name>
    <name type="synonym">Hemiscyllium punctatum</name>
    <dbReference type="NCBI Taxonomy" id="137246"/>
    <lineage>
        <taxon>Eukaryota</taxon>
        <taxon>Metazoa</taxon>
        <taxon>Chordata</taxon>
        <taxon>Craniata</taxon>
        <taxon>Vertebrata</taxon>
        <taxon>Chondrichthyes</taxon>
        <taxon>Elasmobranchii</taxon>
        <taxon>Galeomorphii</taxon>
        <taxon>Galeoidea</taxon>
        <taxon>Orectolobiformes</taxon>
        <taxon>Hemiscylliidae</taxon>
        <taxon>Chiloscyllium</taxon>
    </lineage>
</organism>
<gene>
    <name evidence="2" type="ORF">chiPu_0029797</name>
</gene>
<protein>
    <submittedName>
        <fullName evidence="2">Uncharacterized protein</fullName>
    </submittedName>
</protein>
<dbReference type="Proteomes" id="UP000287033">
    <property type="component" value="Unassembled WGS sequence"/>
</dbReference>
<evidence type="ECO:0000313" key="2">
    <source>
        <dbReference type="EMBL" id="GCC45464.1"/>
    </source>
</evidence>
<keyword evidence="3" id="KW-1185">Reference proteome</keyword>
<feature type="region of interest" description="Disordered" evidence="1">
    <location>
        <begin position="1"/>
        <end position="30"/>
    </location>
</feature>
<dbReference type="EMBL" id="BEZZ01166260">
    <property type="protein sequence ID" value="GCC45464.1"/>
    <property type="molecule type" value="Genomic_DNA"/>
</dbReference>
<comment type="caution">
    <text evidence="2">The sequence shown here is derived from an EMBL/GenBank/DDBJ whole genome shotgun (WGS) entry which is preliminary data.</text>
</comment>
<sequence length="140" mass="15385">MARPAPDGRLSGGFGDRRRLPRRPSRELPALRHHGAAVEHHRAHLAVAGRKAVPGDRRQCLVDRASTIGKRLRDLRRGEFAVQLQQPCSLQFDHQIFQISLERDGGFDHQIAAAPEGLGIELDGVRRSGDAAPRLAVADV</sequence>
<evidence type="ECO:0000256" key="1">
    <source>
        <dbReference type="SAM" id="MobiDB-lite"/>
    </source>
</evidence>
<proteinExistence type="predicted"/>
<accession>A0A401TS43</accession>
<evidence type="ECO:0000313" key="3">
    <source>
        <dbReference type="Proteomes" id="UP000287033"/>
    </source>
</evidence>
<reference evidence="2 3" key="1">
    <citation type="journal article" date="2018" name="Nat. Ecol. Evol.">
        <title>Shark genomes provide insights into elasmobranch evolution and the origin of vertebrates.</title>
        <authorList>
            <person name="Hara Y"/>
            <person name="Yamaguchi K"/>
            <person name="Onimaru K"/>
            <person name="Kadota M"/>
            <person name="Koyanagi M"/>
            <person name="Keeley SD"/>
            <person name="Tatsumi K"/>
            <person name="Tanaka K"/>
            <person name="Motone F"/>
            <person name="Kageyama Y"/>
            <person name="Nozu R"/>
            <person name="Adachi N"/>
            <person name="Nishimura O"/>
            <person name="Nakagawa R"/>
            <person name="Tanegashima C"/>
            <person name="Kiyatake I"/>
            <person name="Matsumoto R"/>
            <person name="Murakumo K"/>
            <person name="Nishida K"/>
            <person name="Terakita A"/>
            <person name="Kuratani S"/>
            <person name="Sato K"/>
            <person name="Hyodo S Kuraku.S."/>
        </authorList>
    </citation>
    <scope>NUCLEOTIDE SEQUENCE [LARGE SCALE GENOMIC DNA]</scope>
</reference>
<dbReference type="AlphaFoldDB" id="A0A401TS43"/>
<feature type="non-terminal residue" evidence="2">
    <location>
        <position position="140"/>
    </location>
</feature>
<name>A0A401TS43_CHIPU</name>